<dbReference type="InterPro" id="IPR016187">
    <property type="entry name" value="CTDL_fold"/>
</dbReference>
<dbReference type="SMART" id="SM00034">
    <property type="entry name" value="CLECT"/>
    <property type="match status" value="1"/>
</dbReference>
<name>A0AAN9BQK2_9CAEN</name>
<dbReference type="Pfam" id="PF00059">
    <property type="entry name" value="Lectin_C"/>
    <property type="match status" value="1"/>
</dbReference>
<protein>
    <recommendedName>
        <fullName evidence="6">C-type lectin</fullName>
    </recommendedName>
</protein>
<dbReference type="Pfam" id="PF00024">
    <property type="entry name" value="PAN_1"/>
    <property type="match status" value="1"/>
</dbReference>
<evidence type="ECO:0000256" key="1">
    <source>
        <dbReference type="SAM" id="SignalP"/>
    </source>
</evidence>
<dbReference type="PANTHER" id="PTHR22803">
    <property type="entry name" value="MANNOSE, PHOSPHOLIPASE, LECTIN RECEPTOR RELATED"/>
    <property type="match status" value="1"/>
</dbReference>
<feature type="signal peptide" evidence="1">
    <location>
        <begin position="1"/>
        <end position="29"/>
    </location>
</feature>
<dbReference type="SUPFAM" id="SSF57414">
    <property type="entry name" value="Hairpin loop containing domain-like"/>
    <property type="match status" value="1"/>
</dbReference>
<dbReference type="AlphaFoldDB" id="A0AAN9BQK2"/>
<dbReference type="Gene3D" id="3.10.100.10">
    <property type="entry name" value="Mannose-Binding Protein A, subunit A"/>
    <property type="match status" value="1"/>
</dbReference>
<keyword evidence="1" id="KW-0732">Signal</keyword>
<keyword evidence="5" id="KW-1185">Reference proteome</keyword>
<dbReference type="SUPFAM" id="SSF56436">
    <property type="entry name" value="C-type lectin-like"/>
    <property type="match status" value="1"/>
</dbReference>
<feature type="domain" description="C-type lectin" evidence="2">
    <location>
        <begin position="129"/>
        <end position="237"/>
    </location>
</feature>
<proteinExistence type="predicted"/>
<feature type="chain" id="PRO_5042982759" description="C-type lectin" evidence="1">
    <location>
        <begin position="30"/>
        <end position="253"/>
    </location>
</feature>
<dbReference type="PROSITE" id="PS50041">
    <property type="entry name" value="C_TYPE_LECTIN_2"/>
    <property type="match status" value="1"/>
</dbReference>
<evidence type="ECO:0000313" key="4">
    <source>
        <dbReference type="EMBL" id="KAK7109693.1"/>
    </source>
</evidence>
<dbReference type="CDD" id="cd00037">
    <property type="entry name" value="CLECT"/>
    <property type="match status" value="1"/>
</dbReference>
<dbReference type="PROSITE" id="PS50948">
    <property type="entry name" value="PAN"/>
    <property type="match status" value="1"/>
</dbReference>
<dbReference type="InterPro" id="IPR050111">
    <property type="entry name" value="C-type_lectin/snaclec_domain"/>
</dbReference>
<dbReference type="InterPro" id="IPR016186">
    <property type="entry name" value="C-type_lectin-like/link_sf"/>
</dbReference>
<dbReference type="Proteomes" id="UP001374579">
    <property type="component" value="Unassembled WGS sequence"/>
</dbReference>
<comment type="caution">
    <text evidence="4">The sequence shown here is derived from an EMBL/GenBank/DDBJ whole genome shotgun (WGS) entry which is preliminary data.</text>
</comment>
<evidence type="ECO:0000259" key="3">
    <source>
        <dbReference type="PROSITE" id="PS50948"/>
    </source>
</evidence>
<dbReference type="InterPro" id="IPR003609">
    <property type="entry name" value="Pan_app"/>
</dbReference>
<accession>A0AAN9BQK2</accession>
<reference evidence="4 5" key="1">
    <citation type="submission" date="2024-02" db="EMBL/GenBank/DDBJ databases">
        <title>Chromosome-scale genome assembly of the rough periwinkle Littorina saxatilis.</title>
        <authorList>
            <person name="De Jode A."/>
            <person name="Faria R."/>
            <person name="Formenti G."/>
            <person name="Sims Y."/>
            <person name="Smith T.P."/>
            <person name="Tracey A."/>
            <person name="Wood J.M.D."/>
            <person name="Zagrodzka Z.B."/>
            <person name="Johannesson K."/>
            <person name="Butlin R.K."/>
            <person name="Leder E.H."/>
        </authorList>
    </citation>
    <scope>NUCLEOTIDE SEQUENCE [LARGE SCALE GENOMIC DNA]</scope>
    <source>
        <strain evidence="4">Snail1</strain>
        <tissue evidence="4">Muscle</tissue>
    </source>
</reference>
<gene>
    <name evidence="4" type="ORF">V1264_013688</name>
</gene>
<dbReference type="InterPro" id="IPR001304">
    <property type="entry name" value="C-type_lectin-like"/>
</dbReference>
<feature type="domain" description="Apple" evidence="3">
    <location>
        <begin position="37"/>
        <end position="115"/>
    </location>
</feature>
<organism evidence="4 5">
    <name type="scientific">Littorina saxatilis</name>
    <dbReference type="NCBI Taxonomy" id="31220"/>
    <lineage>
        <taxon>Eukaryota</taxon>
        <taxon>Metazoa</taxon>
        <taxon>Spiralia</taxon>
        <taxon>Lophotrochozoa</taxon>
        <taxon>Mollusca</taxon>
        <taxon>Gastropoda</taxon>
        <taxon>Caenogastropoda</taxon>
        <taxon>Littorinimorpha</taxon>
        <taxon>Littorinoidea</taxon>
        <taxon>Littorinidae</taxon>
        <taxon>Littorina</taxon>
    </lineage>
</organism>
<evidence type="ECO:0000259" key="2">
    <source>
        <dbReference type="PROSITE" id="PS50041"/>
    </source>
</evidence>
<evidence type="ECO:0000313" key="5">
    <source>
        <dbReference type="Proteomes" id="UP001374579"/>
    </source>
</evidence>
<sequence>MQLDAPSLLRTLILMVTLLATSATPGASSARFYRLSFMDDHIIFTPGGNLEDTTVAQRFNVTSSSQCAAECLTMESCSSFFYHRGDGLCLMHSVLFLGKDEASLKNGTTYWQLTQDDCPSGEGFVLYRELGLCYKYHDQLVYWDTAETTCNATGTSLLKVDTPDKFRHMYLFLRGSTATRAKHVSIGASEKTGSALWRDGSDVTWFNWADNEPSSPTEQCVNMGWFFSFKWNDVPCSSGGTIAQYNFICQKDI</sequence>
<evidence type="ECO:0008006" key="6">
    <source>
        <dbReference type="Google" id="ProtNLM"/>
    </source>
</evidence>
<dbReference type="EMBL" id="JBAMIC010000003">
    <property type="protein sequence ID" value="KAK7109693.1"/>
    <property type="molecule type" value="Genomic_DNA"/>
</dbReference>